<sequence length="237" mass="25868">MPAHLVSIEASPDLVDQVYRALLGAISSGSLAPGERITQEDIAQRLSVSRQPVLQALRLLKKDGFVLDAPGRGVLVAPLDAEWMRKVYQVRGALDVLAARLAAGQRFRIDPKLMERGRRAARGRNVEAMIDADMAFHEAIYKASGNPLIGQSAGQHWRHLRRAMGAVLQAEPQRESLWDEHQAIADAIAAGNAQRAAQLSEEHVAQASEALSQRLAQQLARSASPTHHTNHRKGDKA</sequence>
<dbReference type="PANTHER" id="PTHR43537">
    <property type="entry name" value="TRANSCRIPTIONAL REGULATOR, GNTR FAMILY"/>
    <property type="match status" value="1"/>
</dbReference>
<dbReference type="Gene3D" id="1.10.10.10">
    <property type="entry name" value="Winged helix-like DNA-binding domain superfamily/Winged helix DNA-binding domain"/>
    <property type="match status" value="1"/>
</dbReference>
<dbReference type="Proteomes" id="UP000425817">
    <property type="component" value="Chromosome"/>
</dbReference>
<name>A0A6I6HKC4_VARPD</name>
<dbReference type="SMART" id="SM00345">
    <property type="entry name" value="HTH_GNTR"/>
    <property type="match status" value="1"/>
</dbReference>
<keyword evidence="2" id="KW-0238">DNA-binding</keyword>
<accession>A0A6I6HKC4</accession>
<evidence type="ECO:0000256" key="1">
    <source>
        <dbReference type="ARBA" id="ARBA00023015"/>
    </source>
</evidence>
<dbReference type="InterPro" id="IPR036390">
    <property type="entry name" value="WH_DNA-bd_sf"/>
</dbReference>
<dbReference type="Pfam" id="PF00392">
    <property type="entry name" value="GntR"/>
    <property type="match status" value="1"/>
</dbReference>
<dbReference type="InterPro" id="IPR008920">
    <property type="entry name" value="TF_FadR/GntR_C"/>
</dbReference>
<evidence type="ECO:0000256" key="2">
    <source>
        <dbReference type="ARBA" id="ARBA00023125"/>
    </source>
</evidence>
<dbReference type="AlphaFoldDB" id="A0A6I6HKC4"/>
<dbReference type="Pfam" id="PF07729">
    <property type="entry name" value="FCD"/>
    <property type="match status" value="1"/>
</dbReference>
<protein>
    <submittedName>
        <fullName evidence="6">FCD domain-containing protein</fullName>
    </submittedName>
</protein>
<evidence type="ECO:0000256" key="3">
    <source>
        <dbReference type="ARBA" id="ARBA00023163"/>
    </source>
</evidence>
<gene>
    <name evidence="6" type="ORF">GOQ09_17740</name>
</gene>
<proteinExistence type="predicted"/>
<dbReference type="PROSITE" id="PS50949">
    <property type="entry name" value="HTH_GNTR"/>
    <property type="match status" value="1"/>
</dbReference>
<evidence type="ECO:0000259" key="5">
    <source>
        <dbReference type="PROSITE" id="PS50949"/>
    </source>
</evidence>
<dbReference type="CDD" id="cd07377">
    <property type="entry name" value="WHTH_GntR"/>
    <property type="match status" value="1"/>
</dbReference>
<dbReference type="Gene3D" id="1.20.120.530">
    <property type="entry name" value="GntR ligand-binding domain-like"/>
    <property type="match status" value="1"/>
</dbReference>
<feature type="domain" description="HTH gntR-type" evidence="5">
    <location>
        <begin position="12"/>
        <end position="79"/>
    </location>
</feature>
<dbReference type="InterPro" id="IPR036388">
    <property type="entry name" value="WH-like_DNA-bd_sf"/>
</dbReference>
<dbReference type="SMART" id="SM00895">
    <property type="entry name" value="FCD"/>
    <property type="match status" value="1"/>
</dbReference>
<dbReference type="OrthoDB" id="9799812at2"/>
<dbReference type="SUPFAM" id="SSF48008">
    <property type="entry name" value="GntR ligand-binding domain-like"/>
    <property type="match status" value="1"/>
</dbReference>
<keyword evidence="3" id="KW-0804">Transcription</keyword>
<evidence type="ECO:0000313" key="6">
    <source>
        <dbReference type="EMBL" id="QGW83305.1"/>
    </source>
</evidence>
<feature type="compositionally biased region" description="Basic residues" evidence="4">
    <location>
        <begin position="228"/>
        <end position="237"/>
    </location>
</feature>
<dbReference type="RefSeq" id="WP_157614716.1">
    <property type="nucleotide sequence ID" value="NZ_CP046622.1"/>
</dbReference>
<reference evidence="6 7" key="1">
    <citation type="submission" date="2019-12" db="EMBL/GenBank/DDBJ databases">
        <title>Hybrid Genome Assemblies of two High G+C Isolates from Undergraduate Microbiology Courses.</title>
        <authorList>
            <person name="Ne Ville C.J."/>
            <person name="Enright D."/>
            <person name="Hernandez I."/>
            <person name="Dodsworth J."/>
            <person name="Orwin P.M."/>
        </authorList>
    </citation>
    <scope>NUCLEOTIDE SEQUENCE [LARGE SCALE GENOMIC DNA]</scope>
    <source>
        <strain evidence="6 7">CSUSB</strain>
    </source>
</reference>
<dbReference type="EMBL" id="CP046622">
    <property type="protein sequence ID" value="QGW83305.1"/>
    <property type="molecule type" value="Genomic_DNA"/>
</dbReference>
<dbReference type="InterPro" id="IPR011711">
    <property type="entry name" value="GntR_C"/>
</dbReference>
<dbReference type="GO" id="GO:0003700">
    <property type="term" value="F:DNA-binding transcription factor activity"/>
    <property type="evidence" value="ECO:0007669"/>
    <property type="project" value="InterPro"/>
</dbReference>
<evidence type="ECO:0000256" key="4">
    <source>
        <dbReference type="SAM" id="MobiDB-lite"/>
    </source>
</evidence>
<dbReference type="SUPFAM" id="SSF46785">
    <property type="entry name" value="Winged helix' DNA-binding domain"/>
    <property type="match status" value="1"/>
</dbReference>
<feature type="compositionally biased region" description="Polar residues" evidence="4">
    <location>
        <begin position="212"/>
        <end position="227"/>
    </location>
</feature>
<dbReference type="PANTHER" id="PTHR43537:SF45">
    <property type="entry name" value="GNTR FAMILY REGULATORY PROTEIN"/>
    <property type="match status" value="1"/>
</dbReference>
<keyword evidence="1" id="KW-0805">Transcription regulation</keyword>
<organism evidence="6 7">
    <name type="scientific">Variovorax paradoxus</name>
    <dbReference type="NCBI Taxonomy" id="34073"/>
    <lineage>
        <taxon>Bacteria</taxon>
        <taxon>Pseudomonadati</taxon>
        <taxon>Pseudomonadota</taxon>
        <taxon>Betaproteobacteria</taxon>
        <taxon>Burkholderiales</taxon>
        <taxon>Comamonadaceae</taxon>
        <taxon>Variovorax</taxon>
    </lineage>
</organism>
<evidence type="ECO:0000313" key="7">
    <source>
        <dbReference type="Proteomes" id="UP000425817"/>
    </source>
</evidence>
<dbReference type="InterPro" id="IPR000524">
    <property type="entry name" value="Tscrpt_reg_HTH_GntR"/>
</dbReference>
<dbReference type="GO" id="GO:0003677">
    <property type="term" value="F:DNA binding"/>
    <property type="evidence" value="ECO:0007669"/>
    <property type="project" value="UniProtKB-KW"/>
</dbReference>
<feature type="region of interest" description="Disordered" evidence="4">
    <location>
        <begin position="212"/>
        <end position="237"/>
    </location>
</feature>